<dbReference type="RefSeq" id="WP_170095611.1">
    <property type="nucleotide sequence ID" value="NZ_WOWA01000002.1"/>
</dbReference>
<accession>A0A847UJQ9</accession>
<protein>
    <submittedName>
        <fullName evidence="1">Uncharacterized protein</fullName>
    </submittedName>
</protein>
<dbReference type="Proteomes" id="UP000641625">
    <property type="component" value="Unassembled WGS sequence"/>
</dbReference>
<reference evidence="1" key="1">
    <citation type="submission" date="2019-12" db="EMBL/GenBank/DDBJ databases">
        <title>Whole genome sequencing of Haloarcula argentinensis strain pws5.</title>
        <authorList>
            <person name="Verma D.K."/>
            <person name="Gopal K."/>
            <person name="Prasad E.S."/>
        </authorList>
    </citation>
    <scope>NUCLEOTIDE SEQUENCE</scope>
    <source>
        <strain evidence="1">Pws5</strain>
    </source>
</reference>
<dbReference type="AlphaFoldDB" id="A0A847UJQ9"/>
<organism evidence="1 2">
    <name type="scientific">Haloarcula argentinensis</name>
    <dbReference type="NCBI Taxonomy" id="43776"/>
    <lineage>
        <taxon>Archaea</taxon>
        <taxon>Methanobacteriati</taxon>
        <taxon>Methanobacteriota</taxon>
        <taxon>Stenosarchaea group</taxon>
        <taxon>Halobacteria</taxon>
        <taxon>Halobacteriales</taxon>
        <taxon>Haloarculaceae</taxon>
        <taxon>Haloarcula</taxon>
    </lineage>
</organism>
<dbReference type="EMBL" id="WOWA01000002">
    <property type="protein sequence ID" value="NLV11880.1"/>
    <property type="molecule type" value="Genomic_DNA"/>
</dbReference>
<evidence type="ECO:0000313" key="2">
    <source>
        <dbReference type="Proteomes" id="UP000641625"/>
    </source>
</evidence>
<proteinExistence type="predicted"/>
<name>A0A847UJQ9_HALAR</name>
<sequence length="309" mass="32513">MTGAGSGSLAFGKEQSFKGSLETDANSDPQYWQFGRDETLTDLSLDNQLQRLDEAGAVESVESVKQNFEGAAEVEAAISSDTFGDVEDLVFNDGGTQFTNGRPNSGKIYAGVDYLDGVAERELVGCIPVDFTPVSYEQGGMTTFSISFLYATENVDTSITPSNVTAVTGGTSAPSHAITVDIDGTTITKLQSAEVSISNIARFQYGSVSPEPIDTVIEKPETEVTTEAIFSGPSRLEYALGAADATSPQDRLVSVPGTIDITVDGTPVSTYNFSALTVATEAWNSVISDDDTTESISWNADGDPAVSIA</sequence>
<evidence type="ECO:0000313" key="1">
    <source>
        <dbReference type="EMBL" id="NLV11880.1"/>
    </source>
</evidence>
<gene>
    <name evidence="1" type="ORF">GOC77_01055</name>
</gene>
<comment type="caution">
    <text evidence="1">The sequence shown here is derived from an EMBL/GenBank/DDBJ whole genome shotgun (WGS) entry which is preliminary data.</text>
</comment>